<feature type="region of interest" description="Disordered" evidence="1">
    <location>
        <begin position="483"/>
        <end position="505"/>
    </location>
</feature>
<keyword evidence="3" id="KW-1185">Reference proteome</keyword>
<dbReference type="EMBL" id="JAGSYN010000048">
    <property type="protein sequence ID" value="KAG7665639.1"/>
    <property type="molecule type" value="Genomic_DNA"/>
</dbReference>
<dbReference type="AlphaFoldDB" id="A0A8J5QH18"/>
<feature type="region of interest" description="Disordered" evidence="1">
    <location>
        <begin position="553"/>
        <end position="620"/>
    </location>
</feature>
<evidence type="ECO:0000313" key="2">
    <source>
        <dbReference type="EMBL" id="KAG7665639.1"/>
    </source>
</evidence>
<dbReference type="OrthoDB" id="4091477at2759"/>
<evidence type="ECO:0000313" key="3">
    <source>
        <dbReference type="Proteomes" id="UP000694255"/>
    </source>
</evidence>
<gene>
    <name evidence="2" type="ORF">J8A68_000845</name>
</gene>
<organism evidence="2 3">
    <name type="scientific">[Candida] subhashii</name>
    <dbReference type="NCBI Taxonomy" id="561895"/>
    <lineage>
        <taxon>Eukaryota</taxon>
        <taxon>Fungi</taxon>
        <taxon>Dikarya</taxon>
        <taxon>Ascomycota</taxon>
        <taxon>Saccharomycotina</taxon>
        <taxon>Pichiomycetes</taxon>
        <taxon>Debaryomycetaceae</taxon>
        <taxon>Spathaspora</taxon>
    </lineage>
</organism>
<reference evidence="2 3" key="1">
    <citation type="journal article" date="2021" name="DNA Res.">
        <title>Genome analysis of Candida subhashii reveals its hybrid nature and dual mitochondrial genome conformations.</title>
        <authorList>
            <person name="Mixao V."/>
            <person name="Hegedusova E."/>
            <person name="Saus E."/>
            <person name="Pryszcz L.P."/>
            <person name="Cillingova A."/>
            <person name="Nosek J."/>
            <person name="Gabaldon T."/>
        </authorList>
    </citation>
    <scope>NUCLEOTIDE SEQUENCE [LARGE SCALE GENOMIC DNA]</scope>
    <source>
        <strain evidence="2 3">CBS 10753</strain>
    </source>
</reference>
<proteinExistence type="predicted"/>
<evidence type="ECO:0000256" key="1">
    <source>
        <dbReference type="SAM" id="MobiDB-lite"/>
    </source>
</evidence>
<accession>A0A8J5QH18</accession>
<feature type="compositionally biased region" description="Polar residues" evidence="1">
    <location>
        <begin position="557"/>
        <end position="570"/>
    </location>
</feature>
<feature type="compositionally biased region" description="Low complexity" evidence="1">
    <location>
        <begin position="483"/>
        <end position="501"/>
    </location>
</feature>
<sequence>MAQSSSRSEANPSEYPASSDVYQLETLFNHLENSTTPKDNSTLFSIQEQTGNISGYISELNEPNVIPSHSGNEKDDEYEYFSNRISSSVPSSSIDHLYNDNLVHQQFSQLLQQQQHQQQAVKIPQHLPHHHPLGHPVPQPGVQPEVYEVQQQFSPQRQYAQNGNPQYLQQFDVPASNPQTLPQSSPPQATSFPQRPQSIRQQSLPIHPTKHAIEYQIKEIPEDAEKVVGFDIQPTYYNNPQPGQFKSPKIAHQLYSRQPQHQQHQAQPQHIKDSMGLPVKSLRPDEIISKDIKTKAKRGRPKKNRNPGFHIKLDGINKKPILGQRIITSSQSDSGADYWSRTPGGHRIPSSLAFTPAHTSFRDDTDSHKYMQFSENELELTDDTLGMSIPSFNITPSMEPPARVSGYFDIANTQPTLNTGNFFSPGIDANENGVDNFNETFESYMRQNDGVYDDNSSAHYSDRHDAVPAVTFTDLPFEFAAPPQHPHQVSQQPPVSVQPSAKADIQQTPAISLPETIGIDVFDSSHSETTSNNEFLSPPESIFMRKRAYSIEHKQVSPDSIEQQQSNKSLPGSDDNSENENEKYLTRPTIPRSKSDQGVTNVGKPKGELSPNASKPGKKRVSRGAVCSVCDKFISRDLTRHMRIHNEVGRFQCIYPKYMCNHRTQYFNRPYDYKKHLLHSHFKFDDPKGKAAHTLTDKLPLYGTCIACGTRYTAAEWLDYHVLVNDKSQRCAFIEDKDPQT</sequence>
<comment type="caution">
    <text evidence="2">The sequence shown here is derived from an EMBL/GenBank/DDBJ whole genome shotgun (WGS) entry which is preliminary data.</text>
</comment>
<feature type="region of interest" description="Disordered" evidence="1">
    <location>
        <begin position="169"/>
        <end position="208"/>
    </location>
</feature>
<dbReference type="Proteomes" id="UP000694255">
    <property type="component" value="Unassembled WGS sequence"/>
</dbReference>
<dbReference type="GeneID" id="73467646"/>
<protein>
    <submittedName>
        <fullName evidence="2">Uncharacterized protein</fullName>
    </submittedName>
</protein>
<feature type="region of interest" description="Disordered" evidence="1">
    <location>
        <begin position="258"/>
        <end position="277"/>
    </location>
</feature>
<name>A0A8J5QH18_9ASCO</name>
<feature type="compositionally biased region" description="Low complexity" evidence="1">
    <location>
        <begin position="258"/>
        <end position="269"/>
    </location>
</feature>
<feature type="compositionally biased region" description="Polar residues" evidence="1">
    <location>
        <begin position="176"/>
        <end position="204"/>
    </location>
</feature>
<dbReference type="RefSeq" id="XP_049265871.1">
    <property type="nucleotide sequence ID" value="XM_049410563.1"/>
</dbReference>